<keyword evidence="2" id="KW-1185">Reference proteome</keyword>
<name>A0ACC3SUT5_LIPKO</name>
<protein>
    <submittedName>
        <fullName evidence="1">Alpha/Beta hydrolase protein</fullName>
    </submittedName>
</protein>
<comment type="caution">
    <text evidence="1">The sequence shown here is derived from an EMBL/GenBank/DDBJ whole genome shotgun (WGS) entry which is preliminary data.</text>
</comment>
<organism evidence="1 2">
    <name type="scientific">Lipomyces kononenkoae</name>
    <name type="common">Yeast</name>
    <dbReference type="NCBI Taxonomy" id="34357"/>
    <lineage>
        <taxon>Eukaryota</taxon>
        <taxon>Fungi</taxon>
        <taxon>Dikarya</taxon>
        <taxon>Ascomycota</taxon>
        <taxon>Saccharomycotina</taxon>
        <taxon>Lipomycetes</taxon>
        <taxon>Lipomycetales</taxon>
        <taxon>Lipomycetaceae</taxon>
        <taxon>Lipomyces</taxon>
    </lineage>
</organism>
<evidence type="ECO:0000313" key="2">
    <source>
        <dbReference type="Proteomes" id="UP001433508"/>
    </source>
</evidence>
<sequence>MVYTLPLRTLGEVTVVDESDPHYTARINEEIELTDGSRIRANVFFPRTGGPRWPVLMSSSPYGKDVPLIGVPGMERRAAVIPPDQQCKHTRFEAPAPSWWCAKGYVLVYHDHRGSGQSPGFLAPFSKQHYDDYAEIVTWAADQPWSTGKVGLTGISYLALNQWFVAERQPRGLACILPWEGMVDLYRDAVRHGGITSTQLNTFWYERGVVPLQYGNSRDASRGGPNTLEGSLPENQLSENREDFPNLVRHNEFIDDDLYQRSEGTDLSRINVPLLSAGNWGGIALHLRGNILGWMRAGSKHKYLRIHTGTHDAPFYHSPGIDLQLSFFDCWLKDDDYGGWKTGGQAPVSFAVRKGNPGIAAVEGEKSFKFRDEQEWPLARTVYQKMYLTSDKRLSKEPHLREGLLSYASLHGESILFRSAPAEEEYEICGHPSVMLCMSLANHPRDAPAEIDVYLALRKFDVDGKEVFYTSSLGTAQAATYGWIRASHRTLSRRPYPEIDVELPWPTLSHRREDLKPVRTGEIYELLTELWPTSLVVGKGETIALEVAPTDVAGSAPYTTHDPEYRSEERYGGDNNINFGSQFNNYIVLPIV</sequence>
<accession>A0ACC3SUT5</accession>
<proteinExistence type="predicted"/>
<dbReference type="EMBL" id="MU971468">
    <property type="protein sequence ID" value="KAK9234532.1"/>
    <property type="molecule type" value="Genomic_DNA"/>
</dbReference>
<reference evidence="2" key="1">
    <citation type="journal article" date="2024" name="Front. Bioeng. Biotechnol.">
        <title>Genome-scale model development and genomic sequencing of the oleaginous clade Lipomyces.</title>
        <authorList>
            <person name="Czajka J.J."/>
            <person name="Han Y."/>
            <person name="Kim J."/>
            <person name="Mondo S.J."/>
            <person name="Hofstad B.A."/>
            <person name="Robles A."/>
            <person name="Haridas S."/>
            <person name="Riley R."/>
            <person name="LaButti K."/>
            <person name="Pangilinan J."/>
            <person name="Andreopoulos W."/>
            <person name="Lipzen A."/>
            <person name="Yan J."/>
            <person name="Wang M."/>
            <person name="Ng V."/>
            <person name="Grigoriev I.V."/>
            <person name="Spatafora J.W."/>
            <person name="Magnuson J.K."/>
            <person name="Baker S.E."/>
            <person name="Pomraning K.R."/>
        </authorList>
    </citation>
    <scope>NUCLEOTIDE SEQUENCE [LARGE SCALE GENOMIC DNA]</scope>
    <source>
        <strain evidence="2">CBS 7786</strain>
    </source>
</reference>
<dbReference type="Proteomes" id="UP001433508">
    <property type="component" value="Unassembled WGS sequence"/>
</dbReference>
<evidence type="ECO:0000313" key="1">
    <source>
        <dbReference type="EMBL" id="KAK9234532.1"/>
    </source>
</evidence>
<gene>
    <name evidence="1" type="ORF">V1525DRAFT_52451</name>
</gene>
<keyword evidence="1" id="KW-0378">Hydrolase</keyword>